<protein>
    <submittedName>
        <fullName evidence="1">Uncharacterized protein</fullName>
    </submittedName>
</protein>
<comment type="caution">
    <text evidence="1">The sequence shown here is derived from an EMBL/GenBank/DDBJ whole genome shotgun (WGS) entry which is preliminary data.</text>
</comment>
<evidence type="ECO:0000313" key="2">
    <source>
        <dbReference type="Proteomes" id="UP001153334"/>
    </source>
</evidence>
<dbReference type="Proteomes" id="UP001153334">
    <property type="component" value="Unassembled WGS sequence"/>
</dbReference>
<dbReference type="EMBL" id="JAPESX010001768">
    <property type="protein sequence ID" value="KAJ8111601.1"/>
    <property type="molecule type" value="Genomic_DNA"/>
</dbReference>
<name>A0ACC2I8V3_9PEZI</name>
<proteinExistence type="predicted"/>
<keyword evidence="2" id="KW-1185">Reference proteome</keyword>
<gene>
    <name evidence="1" type="ORF">ONZ43_g5581</name>
</gene>
<sequence>MAVGKRLPPPVPSSSPAPAVNGSGVGADRDGDGAGGKGETKDVRRKALYALSSAVRNYQPAMDVCAAELRRQGEAEHVGDEGNRIDATDMDAVDLVINGLKQKVTSV</sequence>
<accession>A0ACC2I8V3</accession>
<evidence type="ECO:0000313" key="1">
    <source>
        <dbReference type="EMBL" id="KAJ8111601.1"/>
    </source>
</evidence>
<reference evidence="1" key="1">
    <citation type="submission" date="2022-11" db="EMBL/GenBank/DDBJ databases">
        <title>Genome Sequence of Nemania bipapillata.</title>
        <authorList>
            <person name="Buettner E."/>
        </authorList>
    </citation>
    <scope>NUCLEOTIDE SEQUENCE</scope>
    <source>
        <strain evidence="1">CP14</strain>
    </source>
</reference>
<organism evidence="1 2">
    <name type="scientific">Nemania bipapillata</name>
    <dbReference type="NCBI Taxonomy" id="110536"/>
    <lineage>
        <taxon>Eukaryota</taxon>
        <taxon>Fungi</taxon>
        <taxon>Dikarya</taxon>
        <taxon>Ascomycota</taxon>
        <taxon>Pezizomycotina</taxon>
        <taxon>Sordariomycetes</taxon>
        <taxon>Xylariomycetidae</taxon>
        <taxon>Xylariales</taxon>
        <taxon>Xylariaceae</taxon>
        <taxon>Nemania</taxon>
    </lineage>
</organism>